<sequence>MCNTTLDYLSEKENNLILIVYGIQGTIEDKQKKLQIEGVYEAYKEVHRQYANLAIESLEALKRGLFIQWHVLVGACFVSGISDIYPQAEYRIIEILDDKLSRNEVDPELYAMVSYYANEAWDFVYDRFPSFVNLKNLMSNKNTYDQIVKQIKCSNLNNRGQMGIYWNSIVNRD</sequence>
<proteinExistence type="predicted"/>
<dbReference type="OrthoDB" id="1264061at2"/>
<reference evidence="1 2" key="1">
    <citation type="submission" date="2018-06" db="EMBL/GenBank/DDBJ databases">
        <title>Genomic Encyclopedia of Archaeal and Bacterial Type Strains, Phase II (KMG-II): from individual species to whole genera.</title>
        <authorList>
            <person name="Goeker M."/>
        </authorList>
    </citation>
    <scope>NUCLEOTIDE SEQUENCE [LARGE SCALE GENOMIC DNA]</scope>
    <source>
        <strain evidence="1 2">DSM 21851</strain>
    </source>
</reference>
<accession>A0A327WFF2</accession>
<dbReference type="AlphaFoldDB" id="A0A327WFF2"/>
<keyword evidence="2" id="KW-1185">Reference proteome</keyword>
<gene>
    <name evidence="1" type="ORF">LX87_05678</name>
</gene>
<dbReference type="EMBL" id="QLMC01000023">
    <property type="protein sequence ID" value="RAJ89779.1"/>
    <property type="molecule type" value="Genomic_DNA"/>
</dbReference>
<comment type="caution">
    <text evidence="1">The sequence shown here is derived from an EMBL/GenBank/DDBJ whole genome shotgun (WGS) entry which is preliminary data.</text>
</comment>
<evidence type="ECO:0000313" key="2">
    <source>
        <dbReference type="Proteomes" id="UP000248790"/>
    </source>
</evidence>
<dbReference type="Proteomes" id="UP000248790">
    <property type="component" value="Unassembled WGS sequence"/>
</dbReference>
<organism evidence="1 2">
    <name type="scientific">Larkinella arboricola</name>
    <dbReference type="NCBI Taxonomy" id="643671"/>
    <lineage>
        <taxon>Bacteria</taxon>
        <taxon>Pseudomonadati</taxon>
        <taxon>Bacteroidota</taxon>
        <taxon>Cytophagia</taxon>
        <taxon>Cytophagales</taxon>
        <taxon>Spirosomataceae</taxon>
        <taxon>Larkinella</taxon>
    </lineage>
</organism>
<dbReference type="RefSeq" id="WP_111631654.1">
    <property type="nucleotide sequence ID" value="NZ_QLMC01000023.1"/>
</dbReference>
<evidence type="ECO:0000313" key="1">
    <source>
        <dbReference type="EMBL" id="RAJ89779.1"/>
    </source>
</evidence>
<name>A0A327WFF2_LARAB</name>
<protein>
    <submittedName>
        <fullName evidence="1">Uncharacterized protein</fullName>
    </submittedName>
</protein>